<dbReference type="Proteomes" id="UP001597483">
    <property type="component" value="Unassembled WGS sequence"/>
</dbReference>
<dbReference type="CDD" id="cd01130">
    <property type="entry name" value="VirB11-like_ATPase"/>
    <property type="match status" value="1"/>
</dbReference>
<dbReference type="EMBL" id="JBHUKS010000026">
    <property type="protein sequence ID" value="MFD2472089.1"/>
    <property type="molecule type" value="Genomic_DNA"/>
</dbReference>
<name>A0ABW5HGU6_9PSEU</name>
<comment type="similarity">
    <text evidence="1">Belongs to the GSP E family.</text>
</comment>
<dbReference type="PANTHER" id="PTHR30486">
    <property type="entry name" value="TWITCHING MOTILITY PROTEIN PILT"/>
    <property type="match status" value="1"/>
</dbReference>
<dbReference type="SUPFAM" id="SSF52540">
    <property type="entry name" value="P-loop containing nucleoside triphosphate hydrolases"/>
    <property type="match status" value="1"/>
</dbReference>
<comment type="caution">
    <text evidence="3">The sequence shown here is derived from an EMBL/GenBank/DDBJ whole genome shotgun (WGS) entry which is preliminary data.</text>
</comment>
<gene>
    <name evidence="3" type="ORF">ACFSVL_32155</name>
</gene>
<dbReference type="PANTHER" id="PTHR30486:SF6">
    <property type="entry name" value="TYPE IV PILUS RETRACTATION ATPASE PILT"/>
    <property type="match status" value="1"/>
</dbReference>
<dbReference type="RefSeq" id="WP_378309472.1">
    <property type="nucleotide sequence ID" value="NZ_JBHUKS010000026.1"/>
</dbReference>
<accession>A0ABW5HGU6</accession>
<protein>
    <submittedName>
        <fullName evidence="3">CpaF family protein</fullName>
    </submittedName>
</protein>
<dbReference type="InterPro" id="IPR027417">
    <property type="entry name" value="P-loop_NTPase"/>
</dbReference>
<evidence type="ECO:0000313" key="3">
    <source>
        <dbReference type="EMBL" id="MFD2472089.1"/>
    </source>
</evidence>
<organism evidence="3 4">
    <name type="scientific">Amycolatopsis silviterrae</name>
    <dbReference type="NCBI Taxonomy" id="1656914"/>
    <lineage>
        <taxon>Bacteria</taxon>
        <taxon>Bacillati</taxon>
        <taxon>Actinomycetota</taxon>
        <taxon>Actinomycetes</taxon>
        <taxon>Pseudonocardiales</taxon>
        <taxon>Pseudonocardiaceae</taxon>
        <taxon>Amycolatopsis</taxon>
    </lineage>
</organism>
<dbReference type="InterPro" id="IPR050921">
    <property type="entry name" value="T4SS_GSP_E_ATPase"/>
</dbReference>
<dbReference type="InterPro" id="IPR001482">
    <property type="entry name" value="T2SS/T4SS_dom"/>
</dbReference>
<dbReference type="Gene3D" id="3.40.50.300">
    <property type="entry name" value="P-loop containing nucleotide triphosphate hydrolases"/>
    <property type="match status" value="1"/>
</dbReference>
<sequence length="457" mass="49920">MMPGDAEIFEGADELVDLVQERLAPRVQNALRQGSHAPADERAVAGNLLDEVLSEVGKEWIARGRALPDPDQDWAIRQAVMAEMFGLGRLEPLLADDAIENIDVIGSDAAWLSYSDGRVMRGPRLAPTDDALIRWLQRIAARHGRTEHAINATHPLLNMELPGGERLAATVGVTDRPHVSIRRHRLGAADLEALRDRGMISTAQLALLRAAVRAEKNIVVSGRQKAGKTTLLRGLCWEIPPTERFATLETEFELGLHRHRDRFPAVVAFEEQQGNAEHLENGHTAGGVSLMQLVWQALRMHTARIVVGEVRGKEIVPMLNALSSGGAGSLSTVHARSADQAIQRMALLCLDANSAWTPEFARDMVAQSVDLIVHVDLVARDGALDRSVSEIVAVEPGEHGHPARTHLFRRPTGALRAVPTGNLPTEIADLEACGFDRNWLTTSGDGDWMLRLPEGRS</sequence>
<dbReference type="Gene3D" id="3.30.450.380">
    <property type="match status" value="1"/>
</dbReference>
<evidence type="ECO:0000313" key="4">
    <source>
        <dbReference type="Proteomes" id="UP001597483"/>
    </source>
</evidence>
<dbReference type="Pfam" id="PF00437">
    <property type="entry name" value="T2SSE"/>
    <property type="match status" value="1"/>
</dbReference>
<keyword evidence="4" id="KW-1185">Reference proteome</keyword>
<reference evidence="4" key="1">
    <citation type="journal article" date="2019" name="Int. J. Syst. Evol. Microbiol.">
        <title>The Global Catalogue of Microorganisms (GCM) 10K type strain sequencing project: providing services to taxonomists for standard genome sequencing and annotation.</title>
        <authorList>
            <consortium name="The Broad Institute Genomics Platform"/>
            <consortium name="The Broad Institute Genome Sequencing Center for Infectious Disease"/>
            <person name="Wu L."/>
            <person name="Ma J."/>
        </authorList>
    </citation>
    <scope>NUCLEOTIDE SEQUENCE [LARGE SCALE GENOMIC DNA]</scope>
    <source>
        <strain evidence="4">CGMCC 4.7641</strain>
    </source>
</reference>
<proteinExistence type="inferred from homology"/>
<evidence type="ECO:0000256" key="1">
    <source>
        <dbReference type="ARBA" id="ARBA00006611"/>
    </source>
</evidence>
<evidence type="ECO:0000259" key="2">
    <source>
        <dbReference type="Pfam" id="PF00437"/>
    </source>
</evidence>
<feature type="domain" description="Bacterial type II secretion system protein E" evidence="2">
    <location>
        <begin position="128"/>
        <end position="379"/>
    </location>
</feature>